<evidence type="ECO:0000256" key="1">
    <source>
        <dbReference type="SAM" id="MobiDB-lite"/>
    </source>
</evidence>
<protein>
    <submittedName>
        <fullName evidence="2">Uncharacterized protein</fullName>
    </submittedName>
</protein>
<dbReference type="EMBL" id="FOUP01000002">
    <property type="protein sequence ID" value="SFN06520.1"/>
    <property type="molecule type" value="Genomic_DNA"/>
</dbReference>
<feature type="compositionally biased region" description="Polar residues" evidence="1">
    <location>
        <begin position="181"/>
        <end position="191"/>
    </location>
</feature>
<dbReference type="AlphaFoldDB" id="A0A1I4VZC2"/>
<feature type="region of interest" description="Disordered" evidence="1">
    <location>
        <begin position="153"/>
        <end position="228"/>
    </location>
</feature>
<feature type="compositionally biased region" description="Low complexity" evidence="1">
    <location>
        <begin position="201"/>
        <end position="212"/>
    </location>
</feature>
<dbReference type="STRING" id="455193.SAMN05421805_102451"/>
<gene>
    <name evidence="2" type="ORF">SAMN05421805_102451</name>
</gene>
<reference evidence="2 3" key="1">
    <citation type="submission" date="2016-10" db="EMBL/GenBank/DDBJ databases">
        <authorList>
            <person name="de Groot N.N."/>
        </authorList>
    </citation>
    <scope>NUCLEOTIDE SEQUENCE [LARGE SCALE GENOMIC DNA]</scope>
    <source>
        <strain evidence="2 3">CPCC 201259</strain>
    </source>
</reference>
<feature type="compositionally biased region" description="Polar residues" evidence="1">
    <location>
        <begin position="160"/>
        <end position="174"/>
    </location>
</feature>
<accession>A0A1I4VZC2</accession>
<name>A0A1I4VZC2_9PSEU</name>
<proteinExistence type="predicted"/>
<evidence type="ECO:0000313" key="3">
    <source>
        <dbReference type="Proteomes" id="UP000199398"/>
    </source>
</evidence>
<feature type="compositionally biased region" description="Low complexity" evidence="1">
    <location>
        <begin position="1"/>
        <end position="12"/>
    </location>
</feature>
<organism evidence="2 3">
    <name type="scientific">Saccharopolyspora antimicrobica</name>
    <dbReference type="NCBI Taxonomy" id="455193"/>
    <lineage>
        <taxon>Bacteria</taxon>
        <taxon>Bacillati</taxon>
        <taxon>Actinomycetota</taxon>
        <taxon>Actinomycetes</taxon>
        <taxon>Pseudonocardiales</taxon>
        <taxon>Pseudonocardiaceae</taxon>
        <taxon>Saccharopolyspora</taxon>
    </lineage>
</organism>
<sequence>MGSSSRSRCGGCDQQGQGEPSTLPHRQLPDRFVQVPFRQQTQRAERDGFRTGSADCRRVRGPRGAHRLVELGVLAKQSDAKPGPSPHALRAEPTGQHEQQGRLPDSVLTDQPDPVARSRRERDAVEHPPVTEHAHDVVRDQSCFDLCPPQQVAAGAAVPTSQPDSSRSQRSTRLSPGKRSSWLTTRRQPCRSSGPRLLVGSSNSSTSGRLSSCVASPREPPGTVQASR</sequence>
<dbReference type="Proteomes" id="UP000199398">
    <property type="component" value="Unassembled WGS sequence"/>
</dbReference>
<feature type="region of interest" description="Disordered" evidence="1">
    <location>
        <begin position="1"/>
        <end position="137"/>
    </location>
</feature>
<feature type="compositionally biased region" description="Basic and acidic residues" evidence="1">
    <location>
        <begin position="116"/>
        <end position="137"/>
    </location>
</feature>
<evidence type="ECO:0000313" key="2">
    <source>
        <dbReference type="EMBL" id="SFN06520.1"/>
    </source>
</evidence>